<protein>
    <submittedName>
        <fullName evidence="1">Uncharacterized protein</fullName>
    </submittedName>
</protein>
<evidence type="ECO:0000313" key="2">
    <source>
        <dbReference type="Proteomes" id="UP000241769"/>
    </source>
</evidence>
<evidence type="ECO:0000313" key="1">
    <source>
        <dbReference type="EMBL" id="PRP73457.1"/>
    </source>
</evidence>
<keyword evidence="2" id="KW-1185">Reference proteome</keyword>
<reference evidence="1 2" key="1">
    <citation type="journal article" date="2018" name="Genome Biol. Evol.">
        <title>Multiple Roots of Fruiting Body Formation in Amoebozoa.</title>
        <authorList>
            <person name="Hillmann F."/>
            <person name="Forbes G."/>
            <person name="Novohradska S."/>
            <person name="Ferling I."/>
            <person name="Riege K."/>
            <person name="Groth M."/>
            <person name="Westermann M."/>
            <person name="Marz M."/>
            <person name="Spaller T."/>
            <person name="Winckler T."/>
            <person name="Schaap P."/>
            <person name="Glockner G."/>
        </authorList>
    </citation>
    <scope>NUCLEOTIDE SEQUENCE [LARGE SCALE GENOMIC DNA]</scope>
    <source>
        <strain evidence="1 2">Jena</strain>
    </source>
</reference>
<dbReference type="Proteomes" id="UP000241769">
    <property type="component" value="Unassembled WGS sequence"/>
</dbReference>
<dbReference type="InParanoid" id="A0A2P6MP45"/>
<organism evidence="1 2">
    <name type="scientific">Planoprotostelium fungivorum</name>
    <dbReference type="NCBI Taxonomy" id="1890364"/>
    <lineage>
        <taxon>Eukaryota</taxon>
        <taxon>Amoebozoa</taxon>
        <taxon>Evosea</taxon>
        <taxon>Variosea</taxon>
        <taxon>Cavosteliida</taxon>
        <taxon>Cavosteliaceae</taxon>
        <taxon>Planoprotostelium</taxon>
    </lineage>
</organism>
<accession>A0A2P6MP45</accession>
<comment type="caution">
    <text evidence="1">The sequence shown here is derived from an EMBL/GenBank/DDBJ whole genome shotgun (WGS) entry which is preliminary data.</text>
</comment>
<dbReference type="AlphaFoldDB" id="A0A2P6MP45"/>
<proteinExistence type="predicted"/>
<gene>
    <name evidence="1" type="ORF">PROFUN_02466</name>
</gene>
<name>A0A2P6MP45_9EUKA</name>
<dbReference type="EMBL" id="MDYQ01000599">
    <property type="protein sequence ID" value="PRP73457.1"/>
    <property type="molecule type" value="Genomic_DNA"/>
</dbReference>
<sequence length="233" mass="26397">MRVELPLGKAQNYDISPRAETSCTIMLLHGVSSLSSLTIVCLTHARSYRLIVIKSEERFPPFCLLFILLDVLQQSQTAYFCENVPIWCCVKSWTLILASNLASLRLATLSSLEKDRVDGKRELYRGFYTQLIFYFDAYTELLYVNITAQSQQSNPTTRSADITTMDSLDSSLARLALIHAWRISVTLELGLYVIDLLKLVKIWTLDDTCTATFSGHTDAVWSVTGTYRKLETD</sequence>